<evidence type="ECO:0000259" key="2">
    <source>
        <dbReference type="Pfam" id="PF00534"/>
    </source>
</evidence>
<dbReference type="SUPFAM" id="SSF53756">
    <property type="entry name" value="UDP-Glycosyltransferase/glycogen phosphorylase"/>
    <property type="match status" value="1"/>
</dbReference>
<dbReference type="AlphaFoldDB" id="A0A1Y3YPX5"/>
<dbReference type="GO" id="GO:0009103">
    <property type="term" value="P:lipopolysaccharide biosynthetic process"/>
    <property type="evidence" value="ECO:0007669"/>
    <property type="project" value="TreeGrafter"/>
</dbReference>
<accession>A0A1Y3YPX5</accession>
<sequence length="383" mass="44323">MKNNIIFLDCTSNYPYQFSATNTKVEFMAKGLNESGCFCTIHNGIIGYSAIKERICINIEELGKVITYPRKGNQLISWLFNIKQLYKDLKKAHNKKQKNIIILEFPDYHIYLLYIFIAKRLGYKTITISHEWGLTISSIHILRKPFVWLYSKTFGFLTDGILPISEYIVQKTSHFHTPSMKLPIIADFTKVPQTSNSKKSFFLYCVYAAYKRVITDIIDAYSIFLAKGGQHQLVLVLAGNEMQIQVIRQYIYNKKIETKILIKSKVPYKELIALYHQAAALIIPLNPYHEQDKARFSQKIAEYLSSGSPIISNYVGEIKYYFKNKKNIILCDYSIQGFVAALEWVSKHPKEAQNIGYNGYLLGKNEFNYQTFGRKLHSFINSL</sequence>
<dbReference type="PANTHER" id="PTHR46401">
    <property type="entry name" value="GLYCOSYLTRANSFERASE WBBK-RELATED"/>
    <property type="match status" value="1"/>
</dbReference>
<dbReference type="GO" id="GO:0016757">
    <property type="term" value="F:glycosyltransferase activity"/>
    <property type="evidence" value="ECO:0007669"/>
    <property type="project" value="InterPro"/>
</dbReference>
<gene>
    <name evidence="3" type="ORF">B5F97_15040</name>
</gene>
<proteinExistence type="predicted"/>
<feature type="domain" description="Glycosyl transferase family 1" evidence="2">
    <location>
        <begin position="192"/>
        <end position="360"/>
    </location>
</feature>
<reference evidence="4" key="1">
    <citation type="submission" date="2017-04" db="EMBL/GenBank/DDBJ databases">
        <title>Function of individual gut microbiota members based on whole genome sequencing of pure cultures obtained from chicken caecum.</title>
        <authorList>
            <person name="Medvecky M."/>
            <person name="Cejkova D."/>
            <person name="Polansky O."/>
            <person name="Karasova D."/>
            <person name="Kubasova T."/>
            <person name="Cizek A."/>
            <person name="Rychlik I."/>
        </authorList>
    </citation>
    <scope>NUCLEOTIDE SEQUENCE [LARGE SCALE GENOMIC DNA]</scope>
    <source>
        <strain evidence="4">An43</strain>
    </source>
</reference>
<comment type="caution">
    <text evidence="3">The sequence shown here is derived from an EMBL/GenBank/DDBJ whole genome shotgun (WGS) entry which is preliminary data.</text>
</comment>
<evidence type="ECO:0000313" key="4">
    <source>
        <dbReference type="Proteomes" id="UP000195386"/>
    </source>
</evidence>
<keyword evidence="1" id="KW-0808">Transferase</keyword>
<dbReference type="PANTHER" id="PTHR46401:SF2">
    <property type="entry name" value="GLYCOSYLTRANSFERASE WBBK-RELATED"/>
    <property type="match status" value="1"/>
</dbReference>
<dbReference type="RefSeq" id="WP_087426741.1">
    <property type="nucleotide sequence ID" value="NZ_NFII01000017.1"/>
</dbReference>
<dbReference type="EMBL" id="NFII01000017">
    <property type="protein sequence ID" value="OUN99902.1"/>
    <property type="molecule type" value="Genomic_DNA"/>
</dbReference>
<protein>
    <recommendedName>
        <fullName evidence="2">Glycosyl transferase family 1 domain-containing protein</fullName>
    </recommendedName>
</protein>
<dbReference type="InterPro" id="IPR001296">
    <property type="entry name" value="Glyco_trans_1"/>
</dbReference>
<dbReference type="Pfam" id="PF00534">
    <property type="entry name" value="Glycos_transf_1"/>
    <property type="match status" value="1"/>
</dbReference>
<dbReference type="Proteomes" id="UP000195386">
    <property type="component" value="Unassembled WGS sequence"/>
</dbReference>
<evidence type="ECO:0000313" key="3">
    <source>
        <dbReference type="EMBL" id="OUN99902.1"/>
    </source>
</evidence>
<evidence type="ECO:0000256" key="1">
    <source>
        <dbReference type="ARBA" id="ARBA00022679"/>
    </source>
</evidence>
<dbReference type="Gene3D" id="3.40.50.2000">
    <property type="entry name" value="Glycogen Phosphorylase B"/>
    <property type="match status" value="1"/>
</dbReference>
<organism evidence="3 4">
    <name type="scientific">Bacteroides clarus</name>
    <dbReference type="NCBI Taxonomy" id="626929"/>
    <lineage>
        <taxon>Bacteria</taxon>
        <taxon>Pseudomonadati</taxon>
        <taxon>Bacteroidota</taxon>
        <taxon>Bacteroidia</taxon>
        <taxon>Bacteroidales</taxon>
        <taxon>Bacteroidaceae</taxon>
        <taxon>Bacteroides</taxon>
    </lineage>
</organism>
<name>A0A1Y3YPX5_9BACE</name>